<evidence type="ECO:0000256" key="9">
    <source>
        <dbReference type="SAM" id="MobiDB-lite"/>
    </source>
</evidence>
<dbReference type="AlphaFoldDB" id="A0A4S4EM85"/>
<dbReference type="InterPro" id="IPR006685">
    <property type="entry name" value="MscS_channel_2nd"/>
</dbReference>
<gene>
    <name evidence="12" type="ORF">TEA_030169</name>
</gene>
<evidence type="ECO:0000256" key="6">
    <source>
        <dbReference type="ARBA" id="ARBA00023065"/>
    </source>
</evidence>
<dbReference type="GO" id="GO:0050982">
    <property type="term" value="P:detection of mechanical stimulus"/>
    <property type="evidence" value="ECO:0007669"/>
    <property type="project" value="UniProtKB-ARBA"/>
</dbReference>
<keyword evidence="6" id="KW-0406">Ion transport</keyword>
<comment type="caution">
    <text evidence="12">The sequence shown here is derived from an EMBL/GenBank/DDBJ whole genome shotgun (WGS) entry which is preliminary data.</text>
</comment>
<dbReference type="GO" id="GO:0006820">
    <property type="term" value="P:monoatomic anion transport"/>
    <property type="evidence" value="ECO:0007669"/>
    <property type="project" value="TreeGrafter"/>
</dbReference>
<evidence type="ECO:0000256" key="3">
    <source>
        <dbReference type="ARBA" id="ARBA00022448"/>
    </source>
</evidence>
<feature type="transmembrane region" description="Helical" evidence="10">
    <location>
        <begin position="315"/>
        <end position="332"/>
    </location>
</feature>
<feature type="compositionally biased region" description="Polar residues" evidence="9">
    <location>
        <begin position="874"/>
        <end position="884"/>
    </location>
</feature>
<dbReference type="FunFam" id="2.30.30.60:FF:000003">
    <property type="entry name" value="Predicted mechanosensitive ion channel"/>
    <property type="match status" value="1"/>
</dbReference>
<feature type="transmembrane region" description="Helical" evidence="10">
    <location>
        <begin position="200"/>
        <end position="218"/>
    </location>
</feature>
<feature type="transmembrane region" description="Helical" evidence="10">
    <location>
        <begin position="1036"/>
        <end position="1057"/>
    </location>
</feature>
<protein>
    <recommendedName>
        <fullName evidence="11">Mechanosensitive ion channel MscS domain-containing protein</fullName>
    </recommendedName>
</protein>
<dbReference type="EMBL" id="SDRB02003456">
    <property type="protein sequence ID" value="THG17753.1"/>
    <property type="molecule type" value="Genomic_DNA"/>
</dbReference>
<feature type="transmembrane region" description="Helical" evidence="10">
    <location>
        <begin position="547"/>
        <end position="567"/>
    </location>
</feature>
<keyword evidence="8" id="KW-0407">Ion channel</keyword>
<dbReference type="InterPro" id="IPR016688">
    <property type="entry name" value="MscS-like_plants/fungi"/>
</dbReference>
<dbReference type="PANTHER" id="PTHR31618:SF20">
    <property type="entry name" value="MECHANOSENSITIVE ION CHANNEL PROTEIN 10"/>
    <property type="match status" value="1"/>
</dbReference>
<dbReference type="PANTHER" id="PTHR31618">
    <property type="entry name" value="MECHANOSENSITIVE ION CHANNEL PROTEIN 5"/>
    <property type="match status" value="1"/>
</dbReference>
<organism evidence="12 13">
    <name type="scientific">Camellia sinensis var. sinensis</name>
    <name type="common">China tea</name>
    <dbReference type="NCBI Taxonomy" id="542762"/>
    <lineage>
        <taxon>Eukaryota</taxon>
        <taxon>Viridiplantae</taxon>
        <taxon>Streptophyta</taxon>
        <taxon>Embryophyta</taxon>
        <taxon>Tracheophyta</taxon>
        <taxon>Spermatophyta</taxon>
        <taxon>Magnoliopsida</taxon>
        <taxon>eudicotyledons</taxon>
        <taxon>Gunneridae</taxon>
        <taxon>Pentapetalae</taxon>
        <taxon>asterids</taxon>
        <taxon>Ericales</taxon>
        <taxon>Theaceae</taxon>
        <taxon>Camellia</taxon>
    </lineage>
</organism>
<evidence type="ECO:0000256" key="5">
    <source>
        <dbReference type="ARBA" id="ARBA00022989"/>
    </source>
</evidence>
<dbReference type="Gene3D" id="2.30.30.60">
    <property type="match status" value="1"/>
</dbReference>
<evidence type="ECO:0000313" key="12">
    <source>
        <dbReference type="EMBL" id="THG17753.1"/>
    </source>
</evidence>
<dbReference type="GO" id="GO:0008381">
    <property type="term" value="F:mechanosensitive monoatomic ion channel activity"/>
    <property type="evidence" value="ECO:0007669"/>
    <property type="project" value="TreeGrafter"/>
</dbReference>
<feature type="transmembrane region" description="Helical" evidence="10">
    <location>
        <begin position="238"/>
        <end position="261"/>
    </location>
</feature>
<accession>A0A4S4EM85</accession>
<feature type="transmembrane region" description="Helical" evidence="10">
    <location>
        <begin position="1069"/>
        <end position="1097"/>
    </location>
</feature>
<evidence type="ECO:0000256" key="2">
    <source>
        <dbReference type="ARBA" id="ARBA00008017"/>
    </source>
</evidence>
<feature type="compositionally biased region" description="Polar residues" evidence="9">
    <location>
        <begin position="13"/>
        <end position="26"/>
    </location>
</feature>
<evidence type="ECO:0000256" key="1">
    <source>
        <dbReference type="ARBA" id="ARBA00004141"/>
    </source>
</evidence>
<comment type="similarity">
    <text evidence="2">Belongs to the MscS (TC 1.A.23) family.</text>
</comment>
<sequence>MEAKANGKASKSGEISMTLTQNNNKPSPADAGTEVVISISGDVSKASNISVDSAQNLSASEVPMSCCPSPEIAGFSSSSPNKPPKIPTAQTLARRKSLSRSVSVLSKPKSRFGEQSVPLDSILAEEIMNSSMHERTEQNPFLLNSNLSYQSSPINKMATPRTPLMASPGEGVGGEDENEQIYKKVSSQRKLKHKRVKMKVLIEWIVFFCILGNFIASLTVHKLQQYMIWGLEVWKWSLLVLVTFSGMLVTKWSIRFVVFLIERNFLFRKNVLYFVHGLKKSVQVCIWLGLVLLTWVLLFNHGAERSPKTTRILDRVTWTIASLLIGSFLWLLKTTLLKILASSFHLNRFFDRIQESILHQYILQTLSGLPVMESAQMIRRASSTSHLSFQLKQKGKEGKKKEVIDINKLYRMKQEKVSAWTMKVLVDVISSSGLSTISNAIDEDFYDGRDEQMDKEITNEMEAIAAAYHIFYNVAHTDGMYIYEEDLSRFMIKEEVDLVFSLVEPLETRLIDKKAFMEWVVKVYKGRKTLSHALNDTKSAVKQLNKLITGILLVVMIIVWLLLVEIATTKILFFLSSQLVVAAFVFGNTCKTIFEALIFVFVMHPYDVGDRCVIDGVQMIVEEMNILTTVFLRYDAEKIYYPNSVLATKPISNFYRSPNMGDSLEFCVDFTTPVEKIGALKGKIKNYLVNNSQHWHPNHSVVMKEIEDVNKIKMNINLAFHFEVEQQVNGVFLNFFGFNGTAGVWRIKALEDSSGWLERTTVEDMDIAVRAHLHGWQFIFLNDEYYCDTSCCANVNYSNHMKLIGNSSIDGILGLCSCFVSVCPTLSDQRRIVMDANGKASKSGEIGRTENNYKSSPTHPGAEVVLVISGHASTTSNGVDSAQPSPEIARFSPSPNKPPKIPTTETLTRRKSLSRSVFSKPKSRFGEQSVPIDSNLLQEITSVMQQRSEQTVFSPNTNLSSRESPTNKMAPTTSTLKESMKIMSMTPRTLFMASPGGVGVENENENENDDEDENEQIYKKVSSQHKLKYQKLKMKVLIEWVVFFSILGMFVASLTVHKLQQYMIWGLEVWKWFLLVLVTFFGMLVTKWSIRFVVFLIERYFLFRKNVLYFVQGLKRSVQEDIHCIEVCKPDITFTIGIAMGQFCMDGAMRRGGYSFTHALRKVSVVVLRTTLKLSAFISSFLHSR</sequence>
<dbReference type="SUPFAM" id="SSF50182">
    <property type="entry name" value="Sm-like ribonucleoproteins"/>
    <property type="match status" value="1"/>
</dbReference>
<proteinExistence type="inferred from homology"/>
<keyword evidence="13" id="KW-1185">Reference proteome</keyword>
<dbReference type="InterPro" id="IPR023408">
    <property type="entry name" value="MscS_beta-dom_sf"/>
</dbReference>
<feature type="region of interest" description="Disordered" evidence="9">
    <location>
        <begin position="947"/>
        <end position="973"/>
    </location>
</feature>
<dbReference type="InterPro" id="IPR029044">
    <property type="entry name" value="Nucleotide-diphossugar_trans"/>
</dbReference>
<keyword evidence="7 10" id="KW-0472">Membrane</keyword>
<name>A0A4S4EM85_CAMSN</name>
<feature type="transmembrane region" description="Helical" evidence="10">
    <location>
        <begin position="282"/>
        <end position="303"/>
    </location>
</feature>
<evidence type="ECO:0000259" key="11">
    <source>
        <dbReference type="Pfam" id="PF00924"/>
    </source>
</evidence>
<evidence type="ECO:0000256" key="8">
    <source>
        <dbReference type="ARBA" id="ARBA00023303"/>
    </source>
</evidence>
<dbReference type="GO" id="GO:0005886">
    <property type="term" value="C:plasma membrane"/>
    <property type="evidence" value="ECO:0007669"/>
    <property type="project" value="TreeGrafter"/>
</dbReference>
<comment type="subcellular location">
    <subcellularLocation>
        <location evidence="1">Membrane</location>
        <topology evidence="1">Multi-pass membrane protein</topology>
    </subcellularLocation>
</comment>
<feature type="domain" description="Mechanosensitive ion channel MscS" evidence="11">
    <location>
        <begin position="598"/>
        <end position="654"/>
    </location>
</feature>
<evidence type="ECO:0000256" key="10">
    <source>
        <dbReference type="SAM" id="Phobius"/>
    </source>
</evidence>
<feature type="transmembrane region" description="Helical" evidence="10">
    <location>
        <begin position="579"/>
        <end position="602"/>
    </location>
</feature>
<keyword evidence="4 10" id="KW-0812">Transmembrane</keyword>
<feature type="region of interest" description="Disordered" evidence="9">
    <location>
        <begin position="1"/>
        <end position="32"/>
    </location>
</feature>
<dbReference type="InterPro" id="IPR010920">
    <property type="entry name" value="LSM_dom_sf"/>
</dbReference>
<reference evidence="12 13" key="1">
    <citation type="journal article" date="2018" name="Proc. Natl. Acad. Sci. U.S.A.">
        <title>Draft genome sequence of Camellia sinensis var. sinensis provides insights into the evolution of the tea genome and tea quality.</title>
        <authorList>
            <person name="Wei C."/>
            <person name="Yang H."/>
            <person name="Wang S."/>
            <person name="Zhao J."/>
            <person name="Liu C."/>
            <person name="Gao L."/>
            <person name="Xia E."/>
            <person name="Lu Y."/>
            <person name="Tai Y."/>
            <person name="She G."/>
            <person name="Sun J."/>
            <person name="Cao H."/>
            <person name="Tong W."/>
            <person name="Gao Q."/>
            <person name="Li Y."/>
            <person name="Deng W."/>
            <person name="Jiang X."/>
            <person name="Wang W."/>
            <person name="Chen Q."/>
            <person name="Zhang S."/>
            <person name="Li H."/>
            <person name="Wu J."/>
            <person name="Wang P."/>
            <person name="Li P."/>
            <person name="Shi C."/>
            <person name="Zheng F."/>
            <person name="Jian J."/>
            <person name="Huang B."/>
            <person name="Shan D."/>
            <person name="Shi M."/>
            <person name="Fang C."/>
            <person name="Yue Y."/>
            <person name="Li F."/>
            <person name="Li D."/>
            <person name="Wei S."/>
            <person name="Han B."/>
            <person name="Jiang C."/>
            <person name="Yin Y."/>
            <person name="Xia T."/>
            <person name="Zhang Z."/>
            <person name="Bennetzen J.L."/>
            <person name="Zhao S."/>
            <person name="Wan X."/>
        </authorList>
    </citation>
    <scope>NUCLEOTIDE SEQUENCE [LARGE SCALE GENOMIC DNA]</scope>
    <source>
        <strain evidence="13">cv. Shuchazao</strain>
        <tissue evidence="12">Leaf</tissue>
    </source>
</reference>
<feature type="region of interest" description="Disordered" evidence="9">
    <location>
        <begin position="71"/>
        <end position="103"/>
    </location>
</feature>
<evidence type="ECO:0000256" key="4">
    <source>
        <dbReference type="ARBA" id="ARBA00022692"/>
    </source>
</evidence>
<dbReference type="Gene3D" id="3.90.550.10">
    <property type="entry name" value="Spore Coat Polysaccharide Biosynthesis Protein SpsA, Chain A"/>
    <property type="match status" value="1"/>
</dbReference>
<dbReference type="STRING" id="542762.A0A4S4EM85"/>
<evidence type="ECO:0000256" key="7">
    <source>
        <dbReference type="ARBA" id="ARBA00023136"/>
    </source>
</evidence>
<keyword evidence="3" id="KW-0813">Transport</keyword>
<evidence type="ECO:0000313" key="13">
    <source>
        <dbReference type="Proteomes" id="UP000306102"/>
    </source>
</evidence>
<keyword evidence="5 10" id="KW-1133">Transmembrane helix</keyword>
<feature type="region of interest" description="Disordered" evidence="9">
    <location>
        <begin position="874"/>
        <end position="928"/>
    </location>
</feature>
<dbReference type="Pfam" id="PF00924">
    <property type="entry name" value="MS_channel_2nd"/>
    <property type="match status" value="1"/>
</dbReference>
<dbReference type="SUPFAM" id="SSF53448">
    <property type="entry name" value="Nucleotide-diphospho-sugar transferases"/>
    <property type="match status" value="1"/>
</dbReference>
<dbReference type="Proteomes" id="UP000306102">
    <property type="component" value="Unassembled WGS sequence"/>
</dbReference>